<comment type="similarity">
    <text evidence="1">Belongs to the sigma-70 factor family. ECF subfamily.</text>
</comment>
<evidence type="ECO:0000313" key="9">
    <source>
        <dbReference type="Proteomes" id="UP000805614"/>
    </source>
</evidence>
<evidence type="ECO:0000259" key="7">
    <source>
        <dbReference type="Pfam" id="PF08281"/>
    </source>
</evidence>
<dbReference type="SUPFAM" id="SSF88659">
    <property type="entry name" value="Sigma3 and sigma4 domains of RNA polymerase sigma factors"/>
    <property type="match status" value="1"/>
</dbReference>
<keyword evidence="5" id="KW-0804">Transcription</keyword>
<dbReference type="InterPro" id="IPR013325">
    <property type="entry name" value="RNA_pol_sigma_r2"/>
</dbReference>
<keyword evidence="2" id="KW-0805">Transcription regulation</keyword>
<evidence type="ECO:0000256" key="4">
    <source>
        <dbReference type="ARBA" id="ARBA00023125"/>
    </source>
</evidence>
<dbReference type="InterPro" id="IPR014325">
    <property type="entry name" value="RNA_pol_sigma-E_actinobac"/>
</dbReference>
<evidence type="ECO:0000313" key="8">
    <source>
        <dbReference type="EMBL" id="MBC6470968.1"/>
    </source>
</evidence>
<dbReference type="Gene3D" id="1.10.1740.10">
    <property type="match status" value="1"/>
</dbReference>
<name>A0ABR7M304_9ACTN</name>
<keyword evidence="4" id="KW-0238">DNA-binding</keyword>
<dbReference type="InterPro" id="IPR013249">
    <property type="entry name" value="RNA_pol_sigma70_r4_t2"/>
</dbReference>
<evidence type="ECO:0000256" key="5">
    <source>
        <dbReference type="ARBA" id="ARBA00023163"/>
    </source>
</evidence>
<proteinExistence type="inferred from homology"/>
<dbReference type="NCBIfam" id="TIGR02983">
    <property type="entry name" value="SigE-fam_strep"/>
    <property type="match status" value="1"/>
</dbReference>
<evidence type="ECO:0000256" key="1">
    <source>
        <dbReference type="ARBA" id="ARBA00010641"/>
    </source>
</evidence>
<dbReference type="RefSeq" id="WP_187248006.1">
    <property type="nucleotide sequence ID" value="NZ_BAAAOK010000054.1"/>
</dbReference>
<dbReference type="EMBL" id="JABVEC010000052">
    <property type="protein sequence ID" value="MBC6470968.1"/>
    <property type="molecule type" value="Genomic_DNA"/>
</dbReference>
<feature type="domain" description="RNA polymerase sigma factor 70 region 4 type 2" evidence="7">
    <location>
        <begin position="101"/>
        <end position="153"/>
    </location>
</feature>
<dbReference type="Pfam" id="PF04542">
    <property type="entry name" value="Sigma70_r2"/>
    <property type="match status" value="1"/>
</dbReference>
<dbReference type="InterPro" id="IPR007627">
    <property type="entry name" value="RNA_pol_sigma70_r2"/>
</dbReference>
<gene>
    <name evidence="8" type="ORF">HKK74_36580</name>
</gene>
<keyword evidence="9" id="KW-1185">Reference proteome</keyword>
<evidence type="ECO:0000256" key="2">
    <source>
        <dbReference type="ARBA" id="ARBA00023015"/>
    </source>
</evidence>
<dbReference type="InterPro" id="IPR014284">
    <property type="entry name" value="RNA_pol_sigma-70_dom"/>
</dbReference>
<dbReference type="SUPFAM" id="SSF88946">
    <property type="entry name" value="Sigma2 domain of RNA polymerase sigma factors"/>
    <property type="match status" value="1"/>
</dbReference>
<dbReference type="Gene3D" id="1.10.10.10">
    <property type="entry name" value="Winged helix-like DNA-binding domain superfamily/Winged helix DNA-binding domain"/>
    <property type="match status" value="1"/>
</dbReference>
<dbReference type="CDD" id="cd06171">
    <property type="entry name" value="Sigma70_r4"/>
    <property type="match status" value="1"/>
</dbReference>
<accession>A0ABR7M304</accession>
<keyword evidence="3" id="KW-0731">Sigma factor</keyword>
<dbReference type="Pfam" id="PF08281">
    <property type="entry name" value="Sigma70_r4_2"/>
    <property type="match status" value="1"/>
</dbReference>
<dbReference type="InterPro" id="IPR036388">
    <property type="entry name" value="WH-like_DNA-bd_sf"/>
</dbReference>
<organism evidence="8 9">
    <name type="scientific">Actinomadura alba</name>
    <dbReference type="NCBI Taxonomy" id="406431"/>
    <lineage>
        <taxon>Bacteria</taxon>
        <taxon>Bacillati</taxon>
        <taxon>Actinomycetota</taxon>
        <taxon>Actinomycetes</taxon>
        <taxon>Streptosporangiales</taxon>
        <taxon>Thermomonosporaceae</taxon>
        <taxon>Actinomadura</taxon>
    </lineage>
</organism>
<sequence>MNREARESFTEFVAARSGGLIRLAYVLTNDQHAAEDLLQSALTKTAIRWRNVRDNPEAYVRRVMYNEQIDRWKRRKRETALAIALPEQVSGDHSGEVDLRLSLEQALLALPPGKRAVLVLRYFEDLPEGEVAQIMGCSVGTVRSQVHKALARLRELAPALAAHLEPAGG</sequence>
<dbReference type="InterPro" id="IPR039425">
    <property type="entry name" value="RNA_pol_sigma-70-like"/>
</dbReference>
<reference evidence="8 9" key="1">
    <citation type="submission" date="2020-06" db="EMBL/GenBank/DDBJ databases">
        <title>Actinomadura xiongansis sp. nov., isolated from soil of Baiyangdian.</title>
        <authorList>
            <person name="Zhang X."/>
        </authorList>
    </citation>
    <scope>NUCLEOTIDE SEQUENCE [LARGE SCALE GENOMIC DNA]</scope>
    <source>
        <strain evidence="8 9">HBUM206468</strain>
    </source>
</reference>
<evidence type="ECO:0000256" key="3">
    <source>
        <dbReference type="ARBA" id="ARBA00023082"/>
    </source>
</evidence>
<dbReference type="InterPro" id="IPR013324">
    <property type="entry name" value="RNA_pol_sigma_r3/r4-like"/>
</dbReference>
<dbReference type="NCBIfam" id="TIGR02937">
    <property type="entry name" value="sigma70-ECF"/>
    <property type="match status" value="1"/>
</dbReference>
<dbReference type="Proteomes" id="UP000805614">
    <property type="component" value="Unassembled WGS sequence"/>
</dbReference>
<protein>
    <submittedName>
        <fullName evidence="8">SigE family RNA polymerase sigma factor</fullName>
    </submittedName>
</protein>
<comment type="caution">
    <text evidence="8">The sequence shown here is derived from an EMBL/GenBank/DDBJ whole genome shotgun (WGS) entry which is preliminary data.</text>
</comment>
<dbReference type="PANTHER" id="PTHR43133">
    <property type="entry name" value="RNA POLYMERASE ECF-TYPE SIGMA FACTO"/>
    <property type="match status" value="1"/>
</dbReference>
<dbReference type="PANTHER" id="PTHR43133:SF50">
    <property type="entry name" value="ECF RNA POLYMERASE SIGMA FACTOR SIGM"/>
    <property type="match status" value="1"/>
</dbReference>
<feature type="domain" description="RNA polymerase sigma-70 region 2" evidence="6">
    <location>
        <begin position="19"/>
        <end position="77"/>
    </location>
</feature>
<evidence type="ECO:0000259" key="6">
    <source>
        <dbReference type="Pfam" id="PF04542"/>
    </source>
</evidence>